<evidence type="ECO:0000313" key="1">
    <source>
        <dbReference type="EMBL" id="PIW17435.1"/>
    </source>
</evidence>
<sequence>MIDFKPSERLCDRQAIISSVGIPEQCVLCEKPLPLAEEARFMMINETGDAVVCVLPTHFCEHCSAIYLEEAALNHVAQLFEFNPYAVVGFLDYSQIPEDKQHLPLGEDPDLPVPLVEFSSVQPLQAARLAF</sequence>
<gene>
    <name evidence="1" type="ORF">COW36_08020</name>
</gene>
<organism evidence="1 2">
    <name type="scientific">bacterium (Candidatus Blackallbacteria) CG17_big_fil_post_rev_8_21_14_2_50_48_46</name>
    <dbReference type="NCBI Taxonomy" id="2014261"/>
    <lineage>
        <taxon>Bacteria</taxon>
        <taxon>Candidatus Blackallbacteria</taxon>
    </lineage>
</organism>
<name>A0A2M7G620_9BACT</name>
<dbReference type="Proteomes" id="UP000231019">
    <property type="component" value="Unassembled WGS sequence"/>
</dbReference>
<evidence type="ECO:0000313" key="2">
    <source>
        <dbReference type="Proteomes" id="UP000231019"/>
    </source>
</evidence>
<dbReference type="AlphaFoldDB" id="A0A2M7G620"/>
<dbReference type="EMBL" id="PFFQ01000023">
    <property type="protein sequence ID" value="PIW17435.1"/>
    <property type="molecule type" value="Genomic_DNA"/>
</dbReference>
<accession>A0A2M7G620</accession>
<reference evidence="1 2" key="1">
    <citation type="submission" date="2017-09" db="EMBL/GenBank/DDBJ databases">
        <title>Depth-based differentiation of microbial function through sediment-hosted aquifers and enrichment of novel symbionts in the deep terrestrial subsurface.</title>
        <authorList>
            <person name="Probst A.J."/>
            <person name="Ladd B."/>
            <person name="Jarett J.K."/>
            <person name="Geller-Mcgrath D.E."/>
            <person name="Sieber C.M."/>
            <person name="Emerson J.B."/>
            <person name="Anantharaman K."/>
            <person name="Thomas B.C."/>
            <person name="Malmstrom R."/>
            <person name="Stieglmeier M."/>
            <person name="Klingl A."/>
            <person name="Woyke T."/>
            <person name="Ryan C.M."/>
            <person name="Banfield J.F."/>
        </authorList>
    </citation>
    <scope>NUCLEOTIDE SEQUENCE [LARGE SCALE GENOMIC DNA]</scope>
    <source>
        <strain evidence="1">CG17_big_fil_post_rev_8_21_14_2_50_48_46</strain>
    </source>
</reference>
<proteinExistence type="predicted"/>
<comment type="caution">
    <text evidence="1">The sequence shown here is derived from an EMBL/GenBank/DDBJ whole genome shotgun (WGS) entry which is preliminary data.</text>
</comment>
<protein>
    <submittedName>
        <fullName evidence="1">Uncharacterized protein</fullName>
    </submittedName>
</protein>